<dbReference type="Proteomes" id="UP001370490">
    <property type="component" value="Unassembled WGS sequence"/>
</dbReference>
<sequence>LEMGFKYSTRWCVPLLVLLMATLALNLRGAAGFPTSSTALLTSFSRRTLLQNENVNSSDDTVRVDPLNSFKKYRGGYDITNKHYWSSTLFTGIYGYAIGVIWVLCGILFGVYLLANTLCCKSKRKRKLLKTSPCHDHCYLWTIILAFVFTILAIVASGVVFGGNARFYSRANTVVDIIIDTANDASKTVYNTTDAMEDITNTLEASASGGGDASEFLNSTANELNSEAADIEDQARTNRHRIDLGLKIFYAVTTVIVSSTLIALIALTTCGFLKLPRALPWLIALCWSLAFFCWFFFGIYIFIENFSGDTCTALKGFQEDPYNNSLSSILPCDELLAAEPILFNLSEGIYNLVNQVNSEILPQLYPNVVICNPFSGPPDYDYQPENCPPNTTQIGDIPQVMMALICSDPDDESCEGESSGVYEMVESYTTSIQNLLNAYPEMENLVECQPVKDAFSEILQKHCKPLKRDVRMVWAAMVFLSMLTVCLVLIWTAITLHERKYHVPDGSVKPHSPKAYALETGAAEEIIAYPIP</sequence>
<feature type="transmembrane region" description="Helical" evidence="2">
    <location>
        <begin position="93"/>
        <end position="118"/>
    </location>
</feature>
<keyword evidence="1" id="KW-0175">Coiled coil</keyword>
<feature type="coiled-coil region" evidence="1">
    <location>
        <begin position="214"/>
        <end position="241"/>
    </location>
</feature>
<keyword evidence="2" id="KW-0812">Transmembrane</keyword>
<dbReference type="GO" id="GO:0016020">
    <property type="term" value="C:membrane"/>
    <property type="evidence" value="ECO:0007669"/>
    <property type="project" value="TreeGrafter"/>
</dbReference>
<dbReference type="EMBL" id="JBAMMX010000012">
    <property type="protein sequence ID" value="KAK6930515.1"/>
    <property type="molecule type" value="Genomic_DNA"/>
</dbReference>
<evidence type="ECO:0000256" key="2">
    <source>
        <dbReference type="SAM" id="Phobius"/>
    </source>
</evidence>
<name>A0AAN8VAC2_9MAGN</name>
<dbReference type="PANTHER" id="PTHR31414:SF18">
    <property type="entry name" value="TRANSMEMBRANE PROTEIN-RELATED"/>
    <property type="match status" value="1"/>
</dbReference>
<evidence type="ECO:0000313" key="5">
    <source>
        <dbReference type="Proteomes" id="UP001370490"/>
    </source>
</evidence>
<reference evidence="4 5" key="1">
    <citation type="submission" date="2023-12" db="EMBL/GenBank/DDBJ databases">
        <title>A high-quality genome assembly for Dillenia turbinata (Dilleniales).</title>
        <authorList>
            <person name="Chanderbali A."/>
        </authorList>
    </citation>
    <scope>NUCLEOTIDE SEQUENCE [LARGE SCALE GENOMIC DNA]</scope>
    <source>
        <strain evidence="4">LSX21</strain>
        <tissue evidence="4">Leaf</tissue>
    </source>
</reference>
<proteinExistence type="predicted"/>
<dbReference type="AlphaFoldDB" id="A0AAN8VAC2"/>
<keyword evidence="2" id="KW-0472">Membrane</keyword>
<feature type="transmembrane region" description="Helical" evidence="2">
    <location>
        <begin position="248"/>
        <end position="267"/>
    </location>
</feature>
<dbReference type="PANTHER" id="PTHR31414">
    <property type="entry name" value="TRANSMEMBRANE PROTEIN DDB_G0292058"/>
    <property type="match status" value="1"/>
</dbReference>
<organism evidence="4 5">
    <name type="scientific">Dillenia turbinata</name>
    <dbReference type="NCBI Taxonomy" id="194707"/>
    <lineage>
        <taxon>Eukaryota</taxon>
        <taxon>Viridiplantae</taxon>
        <taxon>Streptophyta</taxon>
        <taxon>Embryophyta</taxon>
        <taxon>Tracheophyta</taxon>
        <taxon>Spermatophyta</taxon>
        <taxon>Magnoliopsida</taxon>
        <taxon>eudicotyledons</taxon>
        <taxon>Gunneridae</taxon>
        <taxon>Pentapetalae</taxon>
        <taxon>Dilleniales</taxon>
        <taxon>Dilleniaceae</taxon>
        <taxon>Dillenia</taxon>
    </lineage>
</organism>
<feature type="transmembrane region" description="Helical" evidence="2">
    <location>
        <begin position="279"/>
        <end position="303"/>
    </location>
</feature>
<feature type="signal peptide" evidence="3">
    <location>
        <begin position="1"/>
        <end position="32"/>
    </location>
</feature>
<protein>
    <submittedName>
        <fullName evidence="4">Uncharacterized protein</fullName>
    </submittedName>
</protein>
<evidence type="ECO:0000256" key="3">
    <source>
        <dbReference type="SAM" id="SignalP"/>
    </source>
</evidence>
<keyword evidence="3" id="KW-0732">Signal</keyword>
<gene>
    <name evidence="4" type="ORF">RJ641_004609</name>
</gene>
<feature type="transmembrane region" description="Helical" evidence="2">
    <location>
        <begin position="139"/>
        <end position="161"/>
    </location>
</feature>
<feature type="transmembrane region" description="Helical" evidence="2">
    <location>
        <begin position="472"/>
        <end position="494"/>
    </location>
</feature>
<evidence type="ECO:0000313" key="4">
    <source>
        <dbReference type="EMBL" id="KAK6930515.1"/>
    </source>
</evidence>
<evidence type="ECO:0000256" key="1">
    <source>
        <dbReference type="SAM" id="Coils"/>
    </source>
</evidence>
<keyword evidence="5" id="KW-1185">Reference proteome</keyword>
<feature type="chain" id="PRO_5042933443" evidence="3">
    <location>
        <begin position="33"/>
        <end position="532"/>
    </location>
</feature>
<dbReference type="InterPro" id="IPR040283">
    <property type="entry name" value="DDB_G0292058-like"/>
</dbReference>
<comment type="caution">
    <text evidence="4">The sequence shown here is derived from an EMBL/GenBank/DDBJ whole genome shotgun (WGS) entry which is preliminary data.</text>
</comment>
<accession>A0AAN8VAC2</accession>
<feature type="non-terminal residue" evidence="4">
    <location>
        <position position="1"/>
    </location>
</feature>
<keyword evidence="2" id="KW-1133">Transmembrane helix</keyword>